<dbReference type="PROSITE" id="PS00723">
    <property type="entry name" value="POLYPRENYL_SYNTHASE_1"/>
    <property type="match status" value="1"/>
</dbReference>
<gene>
    <name evidence="7" type="ORF">J2X19_002058</name>
</gene>
<comment type="cofactor">
    <cofactor evidence="1">
        <name>Mg(2+)</name>
        <dbReference type="ChEBI" id="CHEBI:18420"/>
    </cofactor>
</comment>
<keyword evidence="8" id="KW-1185">Reference proteome</keyword>
<protein>
    <submittedName>
        <fullName evidence="7">Octaprenyl-diphosphate synthase</fullName>
        <ecNumber evidence="7">2.5.1.90</ecNumber>
    </submittedName>
</protein>
<name>A0ABU2C7R4_9BURK</name>
<dbReference type="InterPro" id="IPR033749">
    <property type="entry name" value="Polyprenyl_synt_CS"/>
</dbReference>
<dbReference type="RefSeq" id="WP_310373063.1">
    <property type="nucleotide sequence ID" value="NZ_JAVDXT010000002.1"/>
</dbReference>
<dbReference type="GO" id="GO:0106350">
    <property type="term" value="F:all-trans-octaprenyl-diphosphate synthase activity"/>
    <property type="evidence" value="ECO:0007669"/>
    <property type="project" value="UniProtKB-EC"/>
</dbReference>
<evidence type="ECO:0000313" key="8">
    <source>
        <dbReference type="Proteomes" id="UP001180487"/>
    </source>
</evidence>
<dbReference type="Proteomes" id="UP001180487">
    <property type="component" value="Unassembled WGS sequence"/>
</dbReference>
<evidence type="ECO:0000256" key="5">
    <source>
        <dbReference type="ARBA" id="ARBA00022842"/>
    </source>
</evidence>
<evidence type="ECO:0000256" key="1">
    <source>
        <dbReference type="ARBA" id="ARBA00001946"/>
    </source>
</evidence>
<dbReference type="PROSITE" id="PS00444">
    <property type="entry name" value="POLYPRENYL_SYNTHASE_2"/>
    <property type="match status" value="1"/>
</dbReference>
<dbReference type="PANTHER" id="PTHR12001:SF69">
    <property type="entry name" value="ALL TRANS-POLYPRENYL-DIPHOSPHATE SYNTHASE PDSS1"/>
    <property type="match status" value="1"/>
</dbReference>
<sequence length="327" mass="35194">MSANSSRTAAALALIADDMREVDLVIAQRLASGVPLVGTVSQYIISAGGKRLRPAILLLMCGALGYRDAQRFNMAAVVEFIHTATLLHDDVVDESTLRRGRATANEAFGNPASVLVGDFLYSRAFQMMVDAKDMRIMQILADATNVIAEGEVMQLVNMHDASLDEAAYLRVIRSKTAKLFEASARLAAILSHSSPEIEQACADYGQALGTAFQVIDDVLDYDGDAAEMGKNLGDDLREGKATLPLIAAMQRGTPEQCALIRNAIENGETERLDEIIAIVKSTGALDVTRQAAAVEAQRAVAATQHFQSNPYTEGLLQLAAQLLERRS</sequence>
<dbReference type="SUPFAM" id="SSF48576">
    <property type="entry name" value="Terpenoid synthases"/>
    <property type="match status" value="1"/>
</dbReference>
<dbReference type="EMBL" id="JAVDXT010000002">
    <property type="protein sequence ID" value="MDR7377379.1"/>
    <property type="molecule type" value="Genomic_DNA"/>
</dbReference>
<dbReference type="InterPro" id="IPR008949">
    <property type="entry name" value="Isoprenoid_synthase_dom_sf"/>
</dbReference>
<dbReference type="PANTHER" id="PTHR12001">
    <property type="entry name" value="GERANYLGERANYL PYROPHOSPHATE SYNTHASE"/>
    <property type="match status" value="1"/>
</dbReference>
<keyword evidence="5" id="KW-0460">Magnesium</keyword>
<dbReference type="EC" id="2.5.1.90" evidence="7"/>
<dbReference type="InterPro" id="IPR000092">
    <property type="entry name" value="Polyprenyl_synt"/>
</dbReference>
<accession>A0ABU2C7R4</accession>
<comment type="similarity">
    <text evidence="2 6">Belongs to the FPP/GGPP synthase family.</text>
</comment>
<evidence type="ECO:0000256" key="2">
    <source>
        <dbReference type="ARBA" id="ARBA00006706"/>
    </source>
</evidence>
<evidence type="ECO:0000256" key="3">
    <source>
        <dbReference type="ARBA" id="ARBA00022679"/>
    </source>
</evidence>
<keyword evidence="4" id="KW-0479">Metal-binding</keyword>
<proteinExistence type="inferred from homology"/>
<dbReference type="CDD" id="cd00685">
    <property type="entry name" value="Trans_IPPS_HT"/>
    <property type="match status" value="1"/>
</dbReference>
<dbReference type="SFLD" id="SFLDS00005">
    <property type="entry name" value="Isoprenoid_Synthase_Type_I"/>
    <property type="match status" value="1"/>
</dbReference>
<dbReference type="Pfam" id="PF00348">
    <property type="entry name" value="polyprenyl_synt"/>
    <property type="match status" value="1"/>
</dbReference>
<evidence type="ECO:0000256" key="6">
    <source>
        <dbReference type="RuleBase" id="RU004466"/>
    </source>
</evidence>
<evidence type="ECO:0000313" key="7">
    <source>
        <dbReference type="EMBL" id="MDR7377379.1"/>
    </source>
</evidence>
<evidence type="ECO:0000256" key="4">
    <source>
        <dbReference type="ARBA" id="ARBA00022723"/>
    </source>
</evidence>
<organism evidence="7 8">
    <name type="scientific">Rhodoferax ferrireducens</name>
    <dbReference type="NCBI Taxonomy" id="192843"/>
    <lineage>
        <taxon>Bacteria</taxon>
        <taxon>Pseudomonadati</taxon>
        <taxon>Pseudomonadota</taxon>
        <taxon>Betaproteobacteria</taxon>
        <taxon>Burkholderiales</taxon>
        <taxon>Comamonadaceae</taxon>
        <taxon>Rhodoferax</taxon>
    </lineage>
</organism>
<keyword evidence="3 6" id="KW-0808">Transferase</keyword>
<dbReference type="Gene3D" id="1.10.600.10">
    <property type="entry name" value="Farnesyl Diphosphate Synthase"/>
    <property type="match status" value="1"/>
</dbReference>
<comment type="caution">
    <text evidence="7">The sequence shown here is derived from an EMBL/GenBank/DDBJ whole genome shotgun (WGS) entry which is preliminary data.</text>
</comment>
<reference evidence="7 8" key="1">
    <citation type="submission" date="2023-07" db="EMBL/GenBank/DDBJ databases">
        <title>Sorghum-associated microbial communities from plants grown in Nebraska, USA.</title>
        <authorList>
            <person name="Schachtman D."/>
        </authorList>
    </citation>
    <scope>NUCLEOTIDE SEQUENCE [LARGE SCALE GENOMIC DNA]</scope>
    <source>
        <strain evidence="7 8">BE313</strain>
    </source>
</reference>